<protein>
    <submittedName>
        <fullName evidence="2">Uncharacterized protein</fullName>
    </submittedName>
</protein>
<evidence type="ECO:0000256" key="1">
    <source>
        <dbReference type="SAM" id="Phobius"/>
    </source>
</evidence>
<feature type="transmembrane region" description="Helical" evidence="1">
    <location>
        <begin position="65"/>
        <end position="87"/>
    </location>
</feature>
<name>A0AB33D0J9_ALCFA</name>
<dbReference type="EMBL" id="CP021641">
    <property type="protein sequence ID" value="ASR89687.1"/>
    <property type="molecule type" value="Genomic_DNA"/>
</dbReference>
<feature type="transmembrane region" description="Helical" evidence="1">
    <location>
        <begin position="42"/>
        <end position="59"/>
    </location>
</feature>
<keyword evidence="1" id="KW-0812">Transmembrane</keyword>
<dbReference type="Proteomes" id="UP000214561">
    <property type="component" value="Chromosome"/>
</dbReference>
<evidence type="ECO:0000313" key="2">
    <source>
        <dbReference type="EMBL" id="ASR89687.1"/>
    </source>
</evidence>
<feature type="transmembrane region" description="Helical" evidence="1">
    <location>
        <begin position="108"/>
        <end position="129"/>
    </location>
</feature>
<keyword evidence="1" id="KW-0472">Membrane</keyword>
<keyword evidence="1" id="KW-1133">Transmembrane helix</keyword>
<dbReference type="RefSeq" id="WP_094196735.1">
    <property type="nucleotide sequence ID" value="NZ_CP021641.1"/>
</dbReference>
<reference evidence="2 3" key="1">
    <citation type="submission" date="2017-05" db="EMBL/GenBank/DDBJ databases">
        <authorList>
            <person name="Qiu J.G."/>
            <person name="He J."/>
        </authorList>
    </citation>
    <scope>NUCLEOTIDE SEQUENCE [LARGE SCALE GENOMIC DNA]</scope>
    <source>
        <strain evidence="2 3">JQ135</strain>
    </source>
</reference>
<organism evidence="2 3">
    <name type="scientific">Alcaligenes faecalis</name>
    <dbReference type="NCBI Taxonomy" id="511"/>
    <lineage>
        <taxon>Bacteria</taxon>
        <taxon>Pseudomonadati</taxon>
        <taxon>Pseudomonadota</taxon>
        <taxon>Betaproteobacteria</taxon>
        <taxon>Burkholderiales</taxon>
        <taxon>Alcaligenaceae</taxon>
        <taxon>Alcaligenes</taxon>
    </lineage>
</organism>
<sequence length="164" mass="18533">MSQSAPKPYTKSLQDELDWKLLDQLHGVVTQISSFCFEIKKFCVTTLFVVMTLIVKFTSDKLDHSIFVAALLIPVCFWFLDATGYFYQVKLRGTMESIRQRLTSRDENSLVSGTGAVVIAPSRASASIRDRVVDAGFNHSMWLYLLLVLINMVVWLLFVAGCIK</sequence>
<evidence type="ECO:0000313" key="3">
    <source>
        <dbReference type="Proteomes" id="UP000214561"/>
    </source>
</evidence>
<gene>
    <name evidence="2" type="ORF">AFA_09655</name>
</gene>
<dbReference type="AlphaFoldDB" id="A0AB33D0J9"/>
<proteinExistence type="predicted"/>
<accession>A0AB33D0J9</accession>
<feature type="transmembrane region" description="Helical" evidence="1">
    <location>
        <begin position="141"/>
        <end position="163"/>
    </location>
</feature>
<dbReference type="KEGG" id="afq:AFA_09655"/>